<reference evidence="2" key="1">
    <citation type="submission" date="2016-10" db="EMBL/GenBank/DDBJ databases">
        <authorList>
            <person name="Varghese N."/>
            <person name="Submissions S."/>
        </authorList>
    </citation>
    <scope>NUCLEOTIDE SEQUENCE [LARGE SCALE GENOMIC DNA]</scope>
    <source>
        <strain evidence="2">DSM 21580</strain>
    </source>
</reference>
<dbReference type="EMBL" id="FNUS01000005">
    <property type="protein sequence ID" value="SEG39163.1"/>
    <property type="molecule type" value="Genomic_DNA"/>
</dbReference>
<evidence type="ECO:0000313" key="1">
    <source>
        <dbReference type="EMBL" id="SEG39163.1"/>
    </source>
</evidence>
<dbReference type="Pfam" id="PF05069">
    <property type="entry name" value="Phage_tail_S"/>
    <property type="match status" value="1"/>
</dbReference>
<name>A0A1H5ZRI6_9FLAO</name>
<dbReference type="InterPro" id="IPR006522">
    <property type="entry name" value="Phage_virion_morphogenesis"/>
</dbReference>
<dbReference type="Proteomes" id="UP000236738">
    <property type="component" value="Unassembled WGS sequence"/>
</dbReference>
<accession>A0A1H5ZRI6</accession>
<dbReference type="AlphaFoldDB" id="A0A1H5ZRI6"/>
<evidence type="ECO:0000313" key="2">
    <source>
        <dbReference type="Proteomes" id="UP000236738"/>
    </source>
</evidence>
<dbReference type="OrthoDB" id="964176at2"/>
<sequence>MNLQQFHQNIIKDVKTELKDEFDRNFERKAFFDQAWPKTSLINRKGSMMARTNNLRRGYDAKIIGEKIAFTNSMPYASIHNEGGEITVTAKMKRYFWAMYYQATGGISYSIKTKAAAKTKKNVALSLEAQQFKALALMPIGKKIKIPSRRVIGKHPRVTEVISGVVNNHLKDLNDIILNQLKQK</sequence>
<organism evidence="1 2">
    <name type="scientific">Halpernia humi</name>
    <dbReference type="NCBI Taxonomy" id="493375"/>
    <lineage>
        <taxon>Bacteria</taxon>
        <taxon>Pseudomonadati</taxon>
        <taxon>Bacteroidota</taxon>
        <taxon>Flavobacteriia</taxon>
        <taxon>Flavobacteriales</taxon>
        <taxon>Weeksellaceae</taxon>
        <taxon>Chryseobacterium group</taxon>
        <taxon>Halpernia</taxon>
    </lineage>
</organism>
<dbReference type="RefSeq" id="WP_103914221.1">
    <property type="nucleotide sequence ID" value="NZ_FNUS01000005.1"/>
</dbReference>
<gene>
    <name evidence="1" type="ORF">SAMN05421847_2174</name>
</gene>
<keyword evidence="2" id="KW-1185">Reference proteome</keyword>
<protein>
    <submittedName>
        <fullName evidence="1">Phage virion morphogenesis family protein</fullName>
    </submittedName>
</protein>
<proteinExistence type="predicted"/>